<comment type="caution">
    <text evidence="13">The sequence shown here is derived from an EMBL/GenBank/DDBJ whole genome shotgun (WGS) entry which is preliminary data.</text>
</comment>
<comment type="subcellular location">
    <subcellularLocation>
        <location evidence="2">Cell membrane</location>
        <topology evidence="2">Multi-pass membrane protein</topology>
    </subcellularLocation>
</comment>
<keyword evidence="4 13" id="KW-0645">Protease</keyword>
<accession>A0A229SHZ9</accession>
<evidence type="ECO:0000256" key="1">
    <source>
        <dbReference type="ARBA" id="ARBA00001947"/>
    </source>
</evidence>
<dbReference type="RefSeq" id="WP_093932316.1">
    <property type="nucleotide sequence ID" value="NZ_NMQT01000013.1"/>
</dbReference>
<dbReference type="PANTHER" id="PTHR43221:SF1">
    <property type="entry name" value="PROTEASE HTPX"/>
    <property type="match status" value="1"/>
</dbReference>
<organism evidence="13 14">
    <name type="scientific">Amycolatopsis thailandensis</name>
    <dbReference type="NCBI Taxonomy" id="589330"/>
    <lineage>
        <taxon>Bacteria</taxon>
        <taxon>Bacillati</taxon>
        <taxon>Actinomycetota</taxon>
        <taxon>Actinomycetes</taxon>
        <taxon>Pseudonocardiales</taxon>
        <taxon>Pseudonocardiaceae</taxon>
        <taxon>Amycolatopsis</taxon>
    </lineage>
</organism>
<dbReference type="GO" id="GO:0006508">
    <property type="term" value="P:proteolysis"/>
    <property type="evidence" value="ECO:0007669"/>
    <property type="project" value="UniProtKB-KW"/>
</dbReference>
<evidence type="ECO:0000256" key="9">
    <source>
        <dbReference type="ARBA" id="ARBA00022989"/>
    </source>
</evidence>
<name>A0A229SHZ9_9PSEU</name>
<dbReference type="EMBL" id="NMQT01000013">
    <property type="protein sequence ID" value="OXM58361.1"/>
    <property type="molecule type" value="Genomic_DNA"/>
</dbReference>
<keyword evidence="9" id="KW-1133">Transmembrane helix</keyword>
<evidence type="ECO:0000256" key="4">
    <source>
        <dbReference type="ARBA" id="ARBA00022670"/>
    </source>
</evidence>
<dbReference type="InterPro" id="IPR001915">
    <property type="entry name" value="Peptidase_M48"/>
</dbReference>
<dbReference type="GO" id="GO:0005886">
    <property type="term" value="C:plasma membrane"/>
    <property type="evidence" value="ECO:0007669"/>
    <property type="project" value="UniProtKB-SubCell"/>
</dbReference>
<keyword evidence="6" id="KW-0479">Metal-binding</keyword>
<evidence type="ECO:0000313" key="14">
    <source>
        <dbReference type="Proteomes" id="UP000215223"/>
    </source>
</evidence>
<dbReference type="PANTHER" id="PTHR43221">
    <property type="entry name" value="PROTEASE HTPX"/>
    <property type="match status" value="1"/>
</dbReference>
<gene>
    <name evidence="13" type="ORF">CFP71_03185</name>
</gene>
<keyword evidence="5" id="KW-0812">Transmembrane</keyword>
<evidence type="ECO:0000256" key="6">
    <source>
        <dbReference type="ARBA" id="ARBA00022723"/>
    </source>
</evidence>
<dbReference type="Pfam" id="PF01435">
    <property type="entry name" value="Peptidase_M48"/>
    <property type="match status" value="1"/>
</dbReference>
<evidence type="ECO:0000256" key="10">
    <source>
        <dbReference type="ARBA" id="ARBA00023049"/>
    </source>
</evidence>
<evidence type="ECO:0000256" key="11">
    <source>
        <dbReference type="ARBA" id="ARBA00023136"/>
    </source>
</evidence>
<keyword evidence="8" id="KW-0862">Zinc</keyword>
<sequence length="502" mass="54588">MKSLRGLLAAVLLAGFPLLVLAFVGGIVALEVLALRHNVFTAAKLGIITVPVGWILLKTLLTVERATDDDVPGVAVTPESQPALWALVRELADEAGTRPPDEIYLDADVNAAVTERTSWLGLRVLRRRMIIGVPLLMGLRQDQFRAVLAHELGHYSNKDTRFSALTYRGRKSIARVVNGLGRDGYFERFVGWLFRQYAKLYFMVSMSVCRDQELAADAVSARLAGTDAAASALREIEALAVTWRFFMNNYAAIGWDAGYLPDRFGEGYRALLTDPTRAEQMEEMRRNPSEEKTSRWDTHPATRDRVATLEAGARFPVRPGGELPATELLTGAEKMLDEALFTVFSDEAHSKRRTDWQSLVAIGRRHVAAEAAAEVLGERTLDMALDLLDAGRHEELADAADAASKLPAGAGSRARREFASASVRGRLAIVAHAALTDVGAGRWSLSWSGPAPFVLDEPLKDELVPALDKAAAAESDTAPLRALLTAAGVPAGYRPSPTLVRS</sequence>
<comment type="cofactor">
    <cofactor evidence="1">
        <name>Zn(2+)</name>
        <dbReference type="ChEBI" id="CHEBI:29105"/>
    </cofactor>
</comment>
<dbReference type="GO" id="GO:0046872">
    <property type="term" value="F:metal ion binding"/>
    <property type="evidence" value="ECO:0007669"/>
    <property type="project" value="UniProtKB-KW"/>
</dbReference>
<evidence type="ECO:0000256" key="5">
    <source>
        <dbReference type="ARBA" id="ARBA00022692"/>
    </source>
</evidence>
<reference evidence="13 14" key="1">
    <citation type="submission" date="2017-07" db="EMBL/GenBank/DDBJ databases">
        <title>Amycolatopsis thailandensis Genome sequencing and assembly.</title>
        <authorList>
            <person name="Kaur N."/>
            <person name="Mayilraj S."/>
        </authorList>
    </citation>
    <scope>NUCLEOTIDE SEQUENCE [LARGE SCALE GENOMIC DNA]</scope>
    <source>
        <strain evidence="13 14">JCM 16380</strain>
    </source>
</reference>
<keyword evidence="10" id="KW-0482">Metalloprotease</keyword>
<dbReference type="OrthoDB" id="155290at2"/>
<dbReference type="AlphaFoldDB" id="A0A229SHZ9"/>
<evidence type="ECO:0000313" key="13">
    <source>
        <dbReference type="EMBL" id="OXM58361.1"/>
    </source>
</evidence>
<dbReference type="InterPro" id="IPR050083">
    <property type="entry name" value="HtpX_protease"/>
</dbReference>
<evidence type="ECO:0000256" key="8">
    <source>
        <dbReference type="ARBA" id="ARBA00022833"/>
    </source>
</evidence>
<dbReference type="CDD" id="cd07328">
    <property type="entry name" value="M48_Ste24p_like"/>
    <property type="match status" value="1"/>
</dbReference>
<dbReference type="GO" id="GO:0004222">
    <property type="term" value="F:metalloendopeptidase activity"/>
    <property type="evidence" value="ECO:0007669"/>
    <property type="project" value="InterPro"/>
</dbReference>
<dbReference type="Gene3D" id="3.30.2010.10">
    <property type="entry name" value="Metalloproteases ('zincins'), catalytic domain"/>
    <property type="match status" value="1"/>
</dbReference>
<feature type="domain" description="Peptidase M48" evidence="12">
    <location>
        <begin position="81"/>
        <end position="311"/>
    </location>
</feature>
<dbReference type="Proteomes" id="UP000215223">
    <property type="component" value="Unassembled WGS sequence"/>
</dbReference>
<evidence type="ECO:0000256" key="7">
    <source>
        <dbReference type="ARBA" id="ARBA00022801"/>
    </source>
</evidence>
<keyword evidence="11" id="KW-0472">Membrane</keyword>
<keyword evidence="3" id="KW-1003">Cell membrane</keyword>
<evidence type="ECO:0000256" key="3">
    <source>
        <dbReference type="ARBA" id="ARBA00022475"/>
    </source>
</evidence>
<evidence type="ECO:0000259" key="12">
    <source>
        <dbReference type="Pfam" id="PF01435"/>
    </source>
</evidence>
<evidence type="ECO:0000256" key="2">
    <source>
        <dbReference type="ARBA" id="ARBA00004651"/>
    </source>
</evidence>
<protein>
    <submittedName>
        <fullName evidence="13">Zn-dependent protease</fullName>
    </submittedName>
</protein>
<keyword evidence="14" id="KW-1185">Reference proteome</keyword>
<keyword evidence="7" id="KW-0378">Hydrolase</keyword>
<proteinExistence type="predicted"/>